<proteinExistence type="predicted"/>
<gene>
    <name evidence="2" type="ORF">C0J27_04545</name>
</gene>
<keyword evidence="3" id="KW-1185">Reference proteome</keyword>
<evidence type="ECO:0000256" key="1">
    <source>
        <dbReference type="SAM" id="SignalP"/>
    </source>
</evidence>
<name>A0A345ZCF7_9BACT</name>
<dbReference type="AlphaFoldDB" id="A0A345ZCF7"/>
<accession>A0A345ZCF7</accession>
<dbReference type="EMBL" id="CP025544">
    <property type="protein sequence ID" value="AXK60974.1"/>
    <property type="molecule type" value="Genomic_DNA"/>
</dbReference>
<dbReference type="Proteomes" id="UP000254834">
    <property type="component" value="Chromosome"/>
</dbReference>
<protein>
    <submittedName>
        <fullName evidence="2">Uncharacterized protein</fullName>
    </submittedName>
</protein>
<evidence type="ECO:0000313" key="3">
    <source>
        <dbReference type="Proteomes" id="UP000254834"/>
    </source>
</evidence>
<feature type="chain" id="PRO_5016956415" evidence="1">
    <location>
        <begin position="20"/>
        <end position="153"/>
    </location>
</feature>
<evidence type="ECO:0000313" key="2">
    <source>
        <dbReference type="EMBL" id="AXK60974.1"/>
    </source>
</evidence>
<dbReference type="KEGG" id="cdes:C0J27_04545"/>
<organism evidence="2 3">
    <name type="scientific">Candidatus Chromulinivorax destructor</name>
    <dbReference type="NCBI Taxonomy" id="2066483"/>
    <lineage>
        <taxon>Bacteria</taxon>
        <taxon>Candidatus Babelota</taxon>
        <taxon>Candidatus Babeliae</taxon>
        <taxon>Candidatus Babeliales</taxon>
        <taxon>Candidatus Chromulinivoraceae</taxon>
        <taxon>Candidatus Chromulinivorax</taxon>
    </lineage>
</organism>
<sequence length="153" mass="17392">MKKICMSLVCMFSMLQLSASQDNSIVSTMVFTTSVAFIAWIQQPVWVKQLAASIEKTFENNDTIMNVEQLNVDDTDKTLLTSQDQEIEMDAVPHQQKSDDESQNYLSNHCAGDDACLNFKNQNYLDYDEEVHSLLSSSMVYVTPSHYSEDIRS</sequence>
<reference evidence="2 3" key="1">
    <citation type="submission" date="2017-12" db="EMBL/GenBank/DDBJ databases">
        <title>Chromulinavorax destructans is a abundant pathogen of dominant heterotrophic picoflagllates.</title>
        <authorList>
            <person name="Deeg C.M."/>
            <person name="Zimmer M."/>
            <person name="Suttle C.A."/>
        </authorList>
    </citation>
    <scope>NUCLEOTIDE SEQUENCE [LARGE SCALE GENOMIC DNA]</scope>
    <source>
        <strain evidence="2 3">SeV1</strain>
    </source>
</reference>
<keyword evidence="1" id="KW-0732">Signal</keyword>
<feature type="signal peptide" evidence="1">
    <location>
        <begin position="1"/>
        <end position="19"/>
    </location>
</feature>
<dbReference type="RefSeq" id="WP_115585989.1">
    <property type="nucleotide sequence ID" value="NZ_CP025544.1"/>
</dbReference>